<feature type="transmembrane region" description="Helical" evidence="1">
    <location>
        <begin position="67"/>
        <end position="90"/>
    </location>
</feature>
<accession>A0ABU2FY56</accession>
<name>A0ABU2FY56_9EURY</name>
<keyword evidence="3" id="KW-1185">Reference proteome</keyword>
<organism evidence="2 3">
    <name type="scientific">Halogeometricum luteum</name>
    <dbReference type="NCBI Taxonomy" id="2950537"/>
    <lineage>
        <taxon>Archaea</taxon>
        <taxon>Methanobacteriati</taxon>
        <taxon>Methanobacteriota</taxon>
        <taxon>Stenosarchaea group</taxon>
        <taxon>Halobacteria</taxon>
        <taxon>Halobacteriales</taxon>
        <taxon>Haloferacaceae</taxon>
        <taxon>Halogeometricum</taxon>
    </lineage>
</organism>
<protein>
    <submittedName>
        <fullName evidence="2">Uncharacterized protein</fullName>
    </submittedName>
</protein>
<reference evidence="2 3" key="1">
    <citation type="submission" date="2022-06" db="EMBL/GenBank/DDBJ databases">
        <title>Halogeometricum sp. a new haloarchaeum isolate from saline soil.</title>
        <authorList>
            <person name="Strakova D."/>
            <person name="Galisteo C."/>
            <person name="Sanchez-Porro C."/>
            <person name="Ventosa A."/>
        </authorList>
    </citation>
    <scope>NUCLEOTIDE SEQUENCE [LARGE SCALE GENOMIC DNA]</scope>
    <source>
        <strain evidence="3">S3BR25-2</strain>
    </source>
</reference>
<comment type="caution">
    <text evidence="2">The sequence shown here is derived from an EMBL/GenBank/DDBJ whole genome shotgun (WGS) entry which is preliminary data.</text>
</comment>
<keyword evidence="1" id="KW-1133">Transmembrane helix</keyword>
<sequence length="132" mass="13533">MSSPLRAGAGRVVDAVAVSERRRVLVALGLPFVFWLAVHLSANLGILSLALAGALAAYLYTRRTARATLTAGFAGAGLLLIALFLLQLYLLDAGGSTESLSGAAERLAGWVLSGAVLLALGASLSGIGRREE</sequence>
<dbReference type="EMBL" id="JAMQOQ010000001">
    <property type="protein sequence ID" value="MDS0293470.1"/>
    <property type="molecule type" value="Genomic_DNA"/>
</dbReference>
<evidence type="ECO:0000256" key="1">
    <source>
        <dbReference type="SAM" id="Phobius"/>
    </source>
</evidence>
<evidence type="ECO:0000313" key="3">
    <source>
        <dbReference type="Proteomes" id="UP001254813"/>
    </source>
</evidence>
<proteinExistence type="predicted"/>
<gene>
    <name evidence="2" type="ORF">NDI79_04690</name>
</gene>
<keyword evidence="1" id="KW-0812">Transmembrane</keyword>
<dbReference type="RefSeq" id="WP_310927282.1">
    <property type="nucleotide sequence ID" value="NZ_JAMQOQ010000001.1"/>
</dbReference>
<feature type="transmembrane region" description="Helical" evidence="1">
    <location>
        <begin position="32"/>
        <end position="60"/>
    </location>
</feature>
<feature type="transmembrane region" description="Helical" evidence="1">
    <location>
        <begin position="110"/>
        <end position="128"/>
    </location>
</feature>
<evidence type="ECO:0000313" key="2">
    <source>
        <dbReference type="EMBL" id="MDS0293470.1"/>
    </source>
</evidence>
<keyword evidence="1" id="KW-0472">Membrane</keyword>
<dbReference type="Proteomes" id="UP001254813">
    <property type="component" value="Unassembled WGS sequence"/>
</dbReference>